<name>A0A8H3DW41_9AGAM</name>
<dbReference type="PANTHER" id="PTHR45348">
    <property type="entry name" value="HYPOTHETICAL OXIDOREDUCTASE (EUROFUNG)"/>
    <property type="match status" value="1"/>
</dbReference>
<dbReference type="InterPro" id="IPR013149">
    <property type="entry name" value="ADH-like_C"/>
</dbReference>
<feature type="domain" description="Enoyl reductase (ER)" evidence="2">
    <location>
        <begin position="226"/>
        <end position="559"/>
    </location>
</feature>
<dbReference type="EMBL" id="CAJNJQ010001312">
    <property type="protein sequence ID" value="CAE7132394.1"/>
    <property type="molecule type" value="Genomic_DNA"/>
</dbReference>
<dbReference type="GO" id="GO:0016651">
    <property type="term" value="F:oxidoreductase activity, acting on NAD(P)H"/>
    <property type="evidence" value="ECO:0007669"/>
    <property type="project" value="InterPro"/>
</dbReference>
<dbReference type="Pfam" id="PF08240">
    <property type="entry name" value="ADH_N"/>
    <property type="match status" value="1"/>
</dbReference>
<dbReference type="InterPro" id="IPR011032">
    <property type="entry name" value="GroES-like_sf"/>
</dbReference>
<dbReference type="CDD" id="cd08249">
    <property type="entry name" value="enoyl_reductase_like"/>
    <property type="match status" value="1"/>
</dbReference>
<evidence type="ECO:0000313" key="3">
    <source>
        <dbReference type="EMBL" id="CAE7132394.1"/>
    </source>
</evidence>
<keyword evidence="1" id="KW-0732">Signal</keyword>
<dbReference type="InterPro" id="IPR013154">
    <property type="entry name" value="ADH-like_N"/>
</dbReference>
<dbReference type="GO" id="GO:0008081">
    <property type="term" value="F:phosphoric diester hydrolase activity"/>
    <property type="evidence" value="ECO:0007669"/>
    <property type="project" value="InterPro"/>
</dbReference>
<proteinExistence type="predicted"/>
<dbReference type="PANTHER" id="PTHR45348:SF2">
    <property type="entry name" value="ZINC-TYPE ALCOHOL DEHYDROGENASE-LIKE PROTEIN C2E1P3.01"/>
    <property type="match status" value="1"/>
</dbReference>
<dbReference type="Gene3D" id="3.90.180.10">
    <property type="entry name" value="Medium-chain alcohol dehydrogenases, catalytic domain"/>
    <property type="match status" value="1"/>
</dbReference>
<accession>A0A8H3DW41</accession>
<dbReference type="Gene3D" id="3.40.50.720">
    <property type="entry name" value="NAD(P)-binding Rossmann-like Domain"/>
    <property type="match status" value="1"/>
</dbReference>
<dbReference type="GO" id="GO:0006629">
    <property type="term" value="P:lipid metabolic process"/>
    <property type="evidence" value="ECO:0007669"/>
    <property type="project" value="InterPro"/>
</dbReference>
<evidence type="ECO:0000259" key="2">
    <source>
        <dbReference type="SMART" id="SM00829"/>
    </source>
</evidence>
<comment type="caution">
    <text evidence="3">The sequence shown here is derived from an EMBL/GenBank/DDBJ whole genome shotgun (WGS) entry which is preliminary data.</text>
</comment>
<dbReference type="SMART" id="SM00829">
    <property type="entry name" value="PKS_ER"/>
    <property type="match status" value="1"/>
</dbReference>
<dbReference type="SUPFAM" id="SSF51735">
    <property type="entry name" value="NAD(P)-binding Rossmann-fold domains"/>
    <property type="match status" value="1"/>
</dbReference>
<organism evidence="3 4">
    <name type="scientific">Rhizoctonia solani</name>
    <dbReference type="NCBI Taxonomy" id="456999"/>
    <lineage>
        <taxon>Eukaryota</taxon>
        <taxon>Fungi</taxon>
        <taxon>Dikarya</taxon>
        <taxon>Basidiomycota</taxon>
        <taxon>Agaricomycotina</taxon>
        <taxon>Agaricomycetes</taxon>
        <taxon>Cantharellales</taxon>
        <taxon>Ceratobasidiaceae</taxon>
        <taxon>Rhizoctonia</taxon>
    </lineage>
</organism>
<dbReference type="Pfam" id="PF00107">
    <property type="entry name" value="ADH_zinc_N"/>
    <property type="match status" value="1"/>
</dbReference>
<feature type="chain" id="PRO_5034609188" description="Enoyl reductase (ER) domain-containing protein" evidence="1">
    <location>
        <begin position="20"/>
        <end position="561"/>
    </location>
</feature>
<dbReference type="AlphaFoldDB" id="A0A8H3DW41"/>
<dbReference type="Proteomes" id="UP000663827">
    <property type="component" value="Unassembled WGS sequence"/>
</dbReference>
<protein>
    <recommendedName>
        <fullName evidence="2">Enoyl reductase (ER) domain-containing protein</fullName>
    </recommendedName>
</protein>
<dbReference type="SUPFAM" id="SSF50129">
    <property type="entry name" value="GroES-like"/>
    <property type="match status" value="1"/>
</dbReference>
<reference evidence="3" key="1">
    <citation type="submission" date="2021-01" db="EMBL/GenBank/DDBJ databases">
        <authorList>
            <person name="Kaushik A."/>
        </authorList>
    </citation>
    <scope>NUCLEOTIDE SEQUENCE</scope>
    <source>
        <strain evidence="3">AG5</strain>
    </source>
</reference>
<dbReference type="InterPro" id="IPR047122">
    <property type="entry name" value="Trans-enoyl_RdTase-like"/>
</dbReference>
<dbReference type="Pfam" id="PF26146">
    <property type="entry name" value="PI-PLC_X"/>
    <property type="match status" value="1"/>
</dbReference>
<dbReference type="SUPFAM" id="SSF51695">
    <property type="entry name" value="PLC-like phosphodiesterases"/>
    <property type="match status" value="1"/>
</dbReference>
<dbReference type="InterPro" id="IPR017946">
    <property type="entry name" value="PLC-like_Pdiesterase_TIM-brl"/>
</dbReference>
<sequence length="561" mass="60904">MLGLKFAQLLLLGFSGILAFPSPARQTLETRDDLCNGYAALCSRSYGNVTYIGAHNSYAVSTDIAALSANQNVDVTAQLNLGVRLLQAAGKLKDGAVQLCHTSCILWDGGSLTSWLTKIKTWMDSHPREVITLVLTNGDALDANQYWIPSFTASGIMPYVYTPSSGSVARNAWPTLGSMISSGQRLVVTMDYPTNSGGVPWIISEFNNMWETPFSQIDASFPCKVDRDKTVQLEDVPVPTLGASEVLVQVHSIAQNPTDWKHAENAPHGNIIGCDFSGTVVKLGSDSITRVKIGDTVSGFVHGGIYKDRGAFAQYLKAEADLIWKFPTSVLSFEQAATMNCAFWTSIQAFYNRMELAEPSGTERNEWILIYGGSSSLGLYSVQLAKNSGYKVVTTVSPKNFDLLKSLGVDVVIDYKSSDIVEQIQNATGNTLRFAFDTVCNATTQAICAKSLAPAPERGKPGKVVVVLPPNKDAQALRSDVVIQHTLIYTALGRAFGNFPASPHDREHMASWIPKLEELVANGKVKPNPVKLWPGGLVSVNDGFQYMRDGKVSAEKIVYNV</sequence>
<dbReference type="InterPro" id="IPR036291">
    <property type="entry name" value="NAD(P)-bd_dom_sf"/>
</dbReference>
<evidence type="ECO:0000256" key="1">
    <source>
        <dbReference type="SAM" id="SignalP"/>
    </source>
</evidence>
<evidence type="ECO:0000313" key="4">
    <source>
        <dbReference type="Proteomes" id="UP000663827"/>
    </source>
</evidence>
<feature type="signal peptide" evidence="1">
    <location>
        <begin position="1"/>
        <end position="19"/>
    </location>
</feature>
<gene>
    <name evidence="3" type="ORF">RDB_LOCUS65594</name>
</gene>
<dbReference type="InterPro" id="IPR020843">
    <property type="entry name" value="ER"/>
</dbReference>